<keyword evidence="3" id="KW-1185">Reference proteome</keyword>
<name>A0A1Q9DJ52_SYMMI</name>
<proteinExistence type="predicted"/>
<comment type="caution">
    <text evidence="2">The sequence shown here is derived from an EMBL/GenBank/DDBJ whole genome shotgun (WGS) entry which is preliminary data.</text>
</comment>
<dbReference type="Proteomes" id="UP000186817">
    <property type="component" value="Unassembled WGS sequence"/>
</dbReference>
<sequence>MKLSNALRRKKMNMGAKYLYPRGRNSTTSWKQVSDVHLRTCPPNLCDRWQATHYPRDETREGRHIDAVLCRLISYSSVTVNDDVRFHVNTDHVCMEFDVQGQRTHGGKWRDTRPHWVVTDEALPEPGNWDDVKTVAKISLHPRDELNIVILLKFCLPFNTPKQHMVHPITVLEVGETLAKMRARSSVGHDGVSVDLLRRIFEEHPNCLCELLTAVLATGCFPADWGDSLLALLPKTLWPTTARELRPIALSSAGMKLMSKIIITRAFSYLRDPSPWSACGCGRSTADLHGCMGRQRDLCGEWRLGIMVAKLDVEAAFDNDSRAAIADFLNKRLADTDAPHESRFLLLLLQENVLYGTAPGGRRVVTFDGINVEIQPTGCSVRVLGLDYDFDVKVGIMPVTLERDGSDFGESGLTIWMFHGELFYQTFHDAGDEKTDETENSYGTMDEGGICAWLEEATGPDHPLSLAQTFLSLESSDCAFLLSSHEAASDDLERMSRDLQDKMQHLEVKLKEQHDEQMDKRQLQEGKLQKQHEEQKDLLSLALGDVRSSDVSEVSRVLNSLGSLVMSLSPTVVWVGLVENKSLRFRREGV</sequence>
<evidence type="ECO:0000313" key="2">
    <source>
        <dbReference type="EMBL" id="OLP95217.1"/>
    </source>
</evidence>
<feature type="region of interest" description="Disordered" evidence="1">
    <location>
        <begin position="511"/>
        <end position="531"/>
    </location>
</feature>
<dbReference type="OrthoDB" id="411871at2759"/>
<accession>A0A1Q9DJ52</accession>
<dbReference type="EMBL" id="LSRX01000512">
    <property type="protein sequence ID" value="OLP95217.1"/>
    <property type="molecule type" value="Genomic_DNA"/>
</dbReference>
<evidence type="ECO:0000313" key="3">
    <source>
        <dbReference type="Proteomes" id="UP000186817"/>
    </source>
</evidence>
<gene>
    <name evidence="2" type="ORF">AK812_SmicGene22700</name>
</gene>
<evidence type="ECO:0008006" key="4">
    <source>
        <dbReference type="Google" id="ProtNLM"/>
    </source>
</evidence>
<organism evidence="2 3">
    <name type="scientific">Symbiodinium microadriaticum</name>
    <name type="common">Dinoflagellate</name>
    <name type="synonym">Zooxanthella microadriatica</name>
    <dbReference type="NCBI Taxonomy" id="2951"/>
    <lineage>
        <taxon>Eukaryota</taxon>
        <taxon>Sar</taxon>
        <taxon>Alveolata</taxon>
        <taxon>Dinophyceae</taxon>
        <taxon>Suessiales</taxon>
        <taxon>Symbiodiniaceae</taxon>
        <taxon>Symbiodinium</taxon>
    </lineage>
</organism>
<reference evidence="2 3" key="1">
    <citation type="submission" date="2016-02" db="EMBL/GenBank/DDBJ databases">
        <title>Genome analysis of coral dinoflagellate symbionts highlights evolutionary adaptations to a symbiotic lifestyle.</title>
        <authorList>
            <person name="Aranda M."/>
            <person name="Li Y."/>
            <person name="Liew Y.J."/>
            <person name="Baumgarten S."/>
            <person name="Simakov O."/>
            <person name="Wilson M."/>
            <person name="Piel J."/>
            <person name="Ashoor H."/>
            <person name="Bougouffa S."/>
            <person name="Bajic V.B."/>
            <person name="Ryu T."/>
            <person name="Ravasi T."/>
            <person name="Bayer T."/>
            <person name="Micklem G."/>
            <person name="Kim H."/>
            <person name="Bhak J."/>
            <person name="Lajeunesse T.C."/>
            <person name="Voolstra C.R."/>
        </authorList>
    </citation>
    <scope>NUCLEOTIDE SEQUENCE [LARGE SCALE GENOMIC DNA]</scope>
    <source>
        <strain evidence="2 3">CCMP2467</strain>
    </source>
</reference>
<protein>
    <recommendedName>
        <fullName evidence="4">Reverse transcriptase domain-containing protein</fullName>
    </recommendedName>
</protein>
<evidence type="ECO:0000256" key="1">
    <source>
        <dbReference type="SAM" id="MobiDB-lite"/>
    </source>
</evidence>
<dbReference type="AlphaFoldDB" id="A0A1Q9DJ52"/>